<evidence type="ECO:0000259" key="13">
    <source>
        <dbReference type="PROSITE" id="PS50109"/>
    </source>
</evidence>
<dbReference type="EMBL" id="JAROBZ020000001">
    <property type="protein sequence ID" value="MFB3167285.1"/>
    <property type="molecule type" value="Genomic_DNA"/>
</dbReference>
<dbReference type="InterPro" id="IPR036890">
    <property type="entry name" value="HATPase_C_sf"/>
</dbReference>
<feature type="transmembrane region" description="Helical" evidence="12">
    <location>
        <begin position="20"/>
        <end position="39"/>
    </location>
</feature>
<name>A0ABV4YQZ3_9BACI</name>
<keyword evidence="7 14" id="KW-0418">Kinase</keyword>
<dbReference type="Proteomes" id="UP001241748">
    <property type="component" value="Unassembled WGS sequence"/>
</dbReference>
<dbReference type="PROSITE" id="PS50109">
    <property type="entry name" value="HIS_KIN"/>
    <property type="match status" value="1"/>
</dbReference>
<keyword evidence="2" id="KW-1003">Cell membrane</keyword>
<proteinExistence type="predicted"/>
<gene>
    <name evidence="14" type="ORF">P5G62_009195</name>
</gene>
<sequence length="596" mass="68746">MTNNLDKLYRRFFLKNLLSILAPMMVPILILGISSYYIIQHYIVGDLQKKNTAILDQSKENIELLFQEQDSLNLTIVASAFQFTELQKILNTEYPDIVQLRELANLKNFIDSPAIGKPFIDSIYVYIDNNFDRFLSSSNGGMVTMSTYPDTEWLNDLKSNENTENVVWTKRRTISKEGIKNQLYKEKVISLFRRVPLDNNKDSFVVLNIKESYLTNSLSQLATFRDQQILVLNEDKEVVASNYTNTKDANILVSQLNLTDSETNTVSTKDGNMIVMNQYADNYNWSFISLVPEDSLYKLPIQLKNLTLAMLLLSFCFSVWYAYFHTKKAGNHLRAITDLLSATRTQSQVPSINQNKENDIYQYITERLVGTFIKQDYLQMKVSRNEYQAQAAEFKALQSQLNPHFLYNTLDTINWRATALTGGHSSLNEMVENLSDILRYSLDEPGNLVPLNKEKLYTDSYISIQQIRYRETFKVNWSIDPIAYKYLMLKLLFQPLIENSIYHGFSQTEVGGQIKIKIKVRSKTLHIAIIDNGKGMNKQQLHDLQVRLELETNSGRHIGLSNTYKRIQLVYGNQAKMQVKSKKGYGTMIVIETPIH</sequence>
<evidence type="ECO:0000313" key="15">
    <source>
        <dbReference type="Proteomes" id="UP001241748"/>
    </source>
</evidence>
<keyword evidence="11 12" id="KW-0472">Membrane</keyword>
<dbReference type="PANTHER" id="PTHR34220">
    <property type="entry name" value="SENSOR HISTIDINE KINASE YPDA"/>
    <property type="match status" value="1"/>
</dbReference>
<evidence type="ECO:0000256" key="7">
    <source>
        <dbReference type="ARBA" id="ARBA00022777"/>
    </source>
</evidence>
<keyword evidence="6" id="KW-0547">Nucleotide-binding</keyword>
<keyword evidence="3" id="KW-0597">Phosphoprotein</keyword>
<keyword evidence="15" id="KW-1185">Reference proteome</keyword>
<evidence type="ECO:0000256" key="6">
    <source>
        <dbReference type="ARBA" id="ARBA00022741"/>
    </source>
</evidence>
<evidence type="ECO:0000256" key="5">
    <source>
        <dbReference type="ARBA" id="ARBA00022692"/>
    </source>
</evidence>
<keyword evidence="8" id="KW-0067">ATP-binding</keyword>
<dbReference type="RefSeq" id="WP_306074829.1">
    <property type="nucleotide sequence ID" value="NZ_JAROBZ020000001.1"/>
</dbReference>
<evidence type="ECO:0000256" key="4">
    <source>
        <dbReference type="ARBA" id="ARBA00022679"/>
    </source>
</evidence>
<keyword evidence="4" id="KW-0808">Transferase</keyword>
<comment type="subcellular location">
    <subcellularLocation>
        <location evidence="1">Cell membrane</location>
        <topology evidence="1">Multi-pass membrane protein</topology>
    </subcellularLocation>
</comment>
<dbReference type="SUPFAM" id="SSF55874">
    <property type="entry name" value="ATPase domain of HSP90 chaperone/DNA topoisomerase II/histidine kinase"/>
    <property type="match status" value="1"/>
</dbReference>
<dbReference type="Pfam" id="PF02518">
    <property type="entry name" value="HATPase_c"/>
    <property type="match status" value="1"/>
</dbReference>
<dbReference type="PANTHER" id="PTHR34220:SF11">
    <property type="entry name" value="SENSOR PROTEIN KINASE HPTS"/>
    <property type="match status" value="1"/>
</dbReference>
<evidence type="ECO:0000256" key="11">
    <source>
        <dbReference type="ARBA" id="ARBA00023136"/>
    </source>
</evidence>
<dbReference type="InterPro" id="IPR010559">
    <property type="entry name" value="Sig_transdc_His_kin_internal"/>
</dbReference>
<protein>
    <submittedName>
        <fullName evidence="14">Histidine kinase</fullName>
    </submittedName>
</protein>
<evidence type="ECO:0000313" key="14">
    <source>
        <dbReference type="EMBL" id="MFB3167285.1"/>
    </source>
</evidence>
<evidence type="ECO:0000256" key="3">
    <source>
        <dbReference type="ARBA" id="ARBA00022553"/>
    </source>
</evidence>
<evidence type="ECO:0000256" key="9">
    <source>
        <dbReference type="ARBA" id="ARBA00022989"/>
    </source>
</evidence>
<feature type="domain" description="Histidine kinase" evidence="13">
    <location>
        <begin position="489"/>
        <end position="596"/>
    </location>
</feature>
<organism evidence="14 15">
    <name type="scientific">Neobacillus driksii</name>
    <dbReference type="NCBI Taxonomy" id="3035913"/>
    <lineage>
        <taxon>Bacteria</taxon>
        <taxon>Bacillati</taxon>
        <taxon>Bacillota</taxon>
        <taxon>Bacilli</taxon>
        <taxon>Bacillales</taxon>
        <taxon>Bacillaceae</taxon>
        <taxon>Neobacillus</taxon>
    </lineage>
</organism>
<keyword evidence="10" id="KW-0902">Two-component regulatory system</keyword>
<reference evidence="14 15" key="1">
    <citation type="submission" date="2024-05" db="EMBL/GenBank/DDBJ databases">
        <authorList>
            <person name="Venkateswaran K."/>
        </authorList>
    </citation>
    <scope>NUCLEOTIDE SEQUENCE [LARGE SCALE GENOMIC DNA]</scope>
    <source>
        <strain evidence="14 15">179-C4-2-HS</strain>
    </source>
</reference>
<dbReference type="InterPro" id="IPR050640">
    <property type="entry name" value="Bact_2-comp_sensor_kinase"/>
</dbReference>
<evidence type="ECO:0000256" key="8">
    <source>
        <dbReference type="ARBA" id="ARBA00022840"/>
    </source>
</evidence>
<comment type="caution">
    <text evidence="14">The sequence shown here is derived from an EMBL/GenBank/DDBJ whole genome shotgun (WGS) entry which is preliminary data.</text>
</comment>
<keyword evidence="5 12" id="KW-0812">Transmembrane</keyword>
<dbReference type="InterPro" id="IPR003594">
    <property type="entry name" value="HATPase_dom"/>
</dbReference>
<accession>A0ABV4YQZ3</accession>
<evidence type="ECO:0000256" key="1">
    <source>
        <dbReference type="ARBA" id="ARBA00004651"/>
    </source>
</evidence>
<evidence type="ECO:0000256" key="12">
    <source>
        <dbReference type="SAM" id="Phobius"/>
    </source>
</evidence>
<dbReference type="Pfam" id="PF06580">
    <property type="entry name" value="His_kinase"/>
    <property type="match status" value="1"/>
</dbReference>
<dbReference type="GO" id="GO:0016301">
    <property type="term" value="F:kinase activity"/>
    <property type="evidence" value="ECO:0007669"/>
    <property type="project" value="UniProtKB-KW"/>
</dbReference>
<evidence type="ECO:0000256" key="10">
    <source>
        <dbReference type="ARBA" id="ARBA00023012"/>
    </source>
</evidence>
<evidence type="ECO:0000256" key="2">
    <source>
        <dbReference type="ARBA" id="ARBA00022475"/>
    </source>
</evidence>
<keyword evidence="9 12" id="KW-1133">Transmembrane helix</keyword>
<dbReference type="Gene3D" id="3.30.565.10">
    <property type="entry name" value="Histidine kinase-like ATPase, C-terminal domain"/>
    <property type="match status" value="1"/>
</dbReference>
<dbReference type="InterPro" id="IPR005467">
    <property type="entry name" value="His_kinase_dom"/>
</dbReference>